<feature type="compositionally biased region" description="Basic and acidic residues" evidence="1">
    <location>
        <begin position="53"/>
        <end position="76"/>
    </location>
</feature>
<accession>A0ABS6TDA5</accession>
<keyword evidence="2" id="KW-0732">Signal</keyword>
<keyword evidence="4" id="KW-1185">Reference proteome</keyword>
<dbReference type="InterPro" id="IPR005754">
    <property type="entry name" value="Sortase"/>
</dbReference>
<dbReference type="RefSeq" id="WP_218325915.1">
    <property type="nucleotide sequence ID" value="NZ_JAHUZB010000003.1"/>
</dbReference>
<comment type="caution">
    <text evidence="3">The sequence shown here is derived from an EMBL/GenBank/DDBJ whole genome shotgun (WGS) entry which is preliminary data.</text>
</comment>
<proteinExistence type="predicted"/>
<reference evidence="3 4" key="1">
    <citation type="submission" date="2021-06" db="EMBL/GenBank/DDBJ databases">
        <title>Enterococcus alishanensis sp. nov., a novel lactic acid bacterium isolated from fresh coffee beans.</title>
        <authorList>
            <person name="Chen Y.-S."/>
        </authorList>
    </citation>
    <scope>NUCLEOTIDE SEQUENCE [LARGE SCALE GENOMIC DNA]</scope>
    <source>
        <strain evidence="3 4">ALS3</strain>
    </source>
</reference>
<dbReference type="InterPro" id="IPR042001">
    <property type="entry name" value="Sortase_F"/>
</dbReference>
<dbReference type="Proteomes" id="UP000774130">
    <property type="component" value="Unassembled WGS sequence"/>
</dbReference>
<feature type="region of interest" description="Disordered" evidence="1">
    <location>
        <begin position="42"/>
        <end position="101"/>
    </location>
</feature>
<evidence type="ECO:0000313" key="3">
    <source>
        <dbReference type="EMBL" id="MBV7390867.1"/>
    </source>
</evidence>
<feature type="compositionally biased region" description="Polar residues" evidence="1">
    <location>
        <begin position="42"/>
        <end position="52"/>
    </location>
</feature>
<feature type="compositionally biased region" description="Low complexity" evidence="1">
    <location>
        <begin position="77"/>
        <end position="101"/>
    </location>
</feature>
<evidence type="ECO:0000256" key="1">
    <source>
        <dbReference type="SAM" id="MobiDB-lite"/>
    </source>
</evidence>
<feature type="chain" id="PRO_5045482427" evidence="2">
    <location>
        <begin position="24"/>
        <end position="264"/>
    </location>
</feature>
<feature type="signal peptide" evidence="2">
    <location>
        <begin position="1"/>
        <end position="23"/>
    </location>
</feature>
<dbReference type="Pfam" id="PF04203">
    <property type="entry name" value="Sortase"/>
    <property type="match status" value="1"/>
</dbReference>
<evidence type="ECO:0000313" key="4">
    <source>
        <dbReference type="Proteomes" id="UP000774130"/>
    </source>
</evidence>
<protein>
    <submittedName>
        <fullName evidence="3">Sortase</fullName>
    </submittedName>
</protein>
<evidence type="ECO:0000256" key="2">
    <source>
        <dbReference type="SAM" id="SignalP"/>
    </source>
</evidence>
<name>A0ABS6TDA5_9ENTE</name>
<dbReference type="EMBL" id="JAHUZB010000003">
    <property type="protein sequence ID" value="MBV7390867.1"/>
    <property type="molecule type" value="Genomic_DNA"/>
</dbReference>
<organism evidence="3 4">
    <name type="scientific">Enterococcus alishanensis</name>
    <dbReference type="NCBI Taxonomy" id="1303817"/>
    <lineage>
        <taxon>Bacteria</taxon>
        <taxon>Bacillati</taxon>
        <taxon>Bacillota</taxon>
        <taxon>Bacilli</taxon>
        <taxon>Lactobacillales</taxon>
        <taxon>Enterococcaceae</taxon>
        <taxon>Enterococcus</taxon>
    </lineage>
</organism>
<dbReference type="CDD" id="cd05829">
    <property type="entry name" value="Sortase_F"/>
    <property type="match status" value="1"/>
</dbReference>
<sequence length="264" mass="27527">MIKKTGFKKLLIGLTMISATAVAVPVVFPDVAAKTLDTVTSTFNSSDETENTSQEKADKKQTSASSKENKQVKESSEAATSATSETNQSQEATVAPEEADTVAAVETPVVEETIPQEVEPTPIATQPTLQANQLNINGTFISYANAGQGSGQAVIDGNSNMAATWGGAAVQSGSDGLNTHFIGHNPGIFNVLFSLTGGSVIQVSDSNNQVTNYTVTGITQVDDYAVSADGTDYYDQMIGTGGGERITLQTCINDSTNLIVFAQA</sequence>
<gene>
    <name evidence="3" type="ORF">KUA55_09255</name>
</gene>